<dbReference type="InterPro" id="IPR032710">
    <property type="entry name" value="NTF2-like_dom_sf"/>
</dbReference>
<keyword evidence="3" id="KW-0808">Transferase</keyword>
<name>A0A7J7X9L0_PIPKU</name>
<keyword evidence="4" id="KW-1185">Reference proteome</keyword>
<evidence type="ECO:0000259" key="2">
    <source>
        <dbReference type="Pfam" id="PF08332"/>
    </source>
</evidence>
<organism evidence="3 4">
    <name type="scientific">Pipistrellus kuhlii</name>
    <name type="common">Kuhl's pipistrelle</name>
    <dbReference type="NCBI Taxonomy" id="59472"/>
    <lineage>
        <taxon>Eukaryota</taxon>
        <taxon>Metazoa</taxon>
        <taxon>Chordata</taxon>
        <taxon>Craniata</taxon>
        <taxon>Vertebrata</taxon>
        <taxon>Euteleostomi</taxon>
        <taxon>Mammalia</taxon>
        <taxon>Eutheria</taxon>
        <taxon>Laurasiatheria</taxon>
        <taxon>Chiroptera</taxon>
        <taxon>Yangochiroptera</taxon>
        <taxon>Vespertilionidae</taxon>
        <taxon>Pipistrellus</taxon>
    </lineage>
</organism>
<proteinExistence type="predicted"/>
<comment type="caution">
    <text evidence="3">The sequence shown here is derived from an EMBL/GenBank/DDBJ whole genome shotgun (WGS) entry which is preliminary data.</text>
</comment>
<sequence length="241" mass="26635">MCDPGMTAFEPEALGNLVEGLDFHRFYFENLWSRNSKPVHTTILNPHIHLMGDESACIAYIRITHRRRPASGTAGMANGRSSTSIDLGRPLSCPIEGPGRGAVLQRATGVRLSVECRRWFSHLGFCWNSPTHILPPPPSPPLSYLHQEHLPTKPSRLQSKWPHLPAARQSQSPSPARAELPQAWEPWVLALRTPRLAAIGLICLGGRMPSCSCTQELERGRGGVRRSLISLLFQDSSGEGR</sequence>
<dbReference type="InterPro" id="IPR013543">
    <property type="entry name" value="Ca/CaM-dep_prot_kinase-assoc"/>
</dbReference>
<evidence type="ECO:0000256" key="1">
    <source>
        <dbReference type="SAM" id="MobiDB-lite"/>
    </source>
</evidence>
<protein>
    <submittedName>
        <fullName evidence="3">Calcium/calmodulin dependent protein kinase II alpha</fullName>
    </submittedName>
</protein>
<evidence type="ECO:0000313" key="3">
    <source>
        <dbReference type="EMBL" id="KAF6346238.1"/>
    </source>
</evidence>
<dbReference type="Pfam" id="PF08332">
    <property type="entry name" value="CaMKII_AD"/>
    <property type="match status" value="1"/>
</dbReference>
<dbReference type="GO" id="GO:0005516">
    <property type="term" value="F:calmodulin binding"/>
    <property type="evidence" value="ECO:0007669"/>
    <property type="project" value="InterPro"/>
</dbReference>
<dbReference type="AlphaFoldDB" id="A0A7J7X9L0"/>
<feature type="region of interest" description="Disordered" evidence="1">
    <location>
        <begin position="155"/>
        <end position="177"/>
    </location>
</feature>
<reference evidence="3 4" key="1">
    <citation type="journal article" date="2020" name="Nature">
        <title>Six reference-quality genomes reveal evolution of bat adaptations.</title>
        <authorList>
            <person name="Jebb D."/>
            <person name="Huang Z."/>
            <person name="Pippel M."/>
            <person name="Hughes G.M."/>
            <person name="Lavrichenko K."/>
            <person name="Devanna P."/>
            <person name="Winkler S."/>
            <person name="Jermiin L.S."/>
            <person name="Skirmuntt E.C."/>
            <person name="Katzourakis A."/>
            <person name="Burkitt-Gray L."/>
            <person name="Ray D.A."/>
            <person name="Sullivan K.A.M."/>
            <person name="Roscito J.G."/>
            <person name="Kirilenko B.M."/>
            <person name="Davalos L.M."/>
            <person name="Corthals A.P."/>
            <person name="Power M.L."/>
            <person name="Jones G."/>
            <person name="Ransome R.D."/>
            <person name="Dechmann D.K.N."/>
            <person name="Locatelli A.G."/>
            <person name="Puechmaille S.J."/>
            <person name="Fedrigo O."/>
            <person name="Jarvis E.D."/>
            <person name="Hiller M."/>
            <person name="Vernes S.C."/>
            <person name="Myers E.W."/>
            <person name="Teeling E.C."/>
        </authorList>
    </citation>
    <scope>NUCLEOTIDE SEQUENCE [LARGE SCALE GENOMIC DNA]</scope>
    <source>
        <strain evidence="3">MPipKuh1</strain>
        <tissue evidence="3">Flight muscle</tissue>
    </source>
</reference>
<gene>
    <name evidence="3" type="ORF">mPipKuh1_002009</name>
</gene>
<keyword evidence="3" id="KW-0418">Kinase</keyword>
<accession>A0A7J7X9L0</accession>
<evidence type="ECO:0000313" key="4">
    <source>
        <dbReference type="Proteomes" id="UP000558488"/>
    </source>
</evidence>
<dbReference type="EMBL" id="JACAGB010000008">
    <property type="protein sequence ID" value="KAF6346238.1"/>
    <property type="molecule type" value="Genomic_DNA"/>
</dbReference>
<dbReference type="SUPFAM" id="SSF54427">
    <property type="entry name" value="NTF2-like"/>
    <property type="match status" value="1"/>
</dbReference>
<dbReference type="Gene3D" id="3.10.450.50">
    <property type="match status" value="1"/>
</dbReference>
<feature type="domain" description="Calcium/calmodulin-dependent protein kinase II association-domain" evidence="2">
    <location>
        <begin position="1"/>
        <end position="65"/>
    </location>
</feature>
<dbReference type="Proteomes" id="UP000558488">
    <property type="component" value="Unassembled WGS sequence"/>
</dbReference>
<dbReference type="GO" id="GO:0004683">
    <property type="term" value="F:calcium/calmodulin-dependent protein kinase activity"/>
    <property type="evidence" value="ECO:0007669"/>
    <property type="project" value="InterPro"/>
</dbReference>